<feature type="transmembrane region" description="Helical" evidence="11">
    <location>
        <begin position="12"/>
        <end position="35"/>
    </location>
</feature>
<keyword evidence="11" id="KW-0812">Transmembrane</keyword>
<dbReference type="Proteomes" id="UP000694426">
    <property type="component" value="Unplaced"/>
</dbReference>
<evidence type="ECO:0000256" key="3">
    <source>
        <dbReference type="ARBA" id="ARBA00022670"/>
    </source>
</evidence>
<dbReference type="GO" id="GO:0006508">
    <property type="term" value="P:proteolysis"/>
    <property type="evidence" value="ECO:0007669"/>
    <property type="project" value="UniProtKB-KW"/>
</dbReference>
<gene>
    <name evidence="13" type="primary">CLCA1</name>
</gene>
<keyword evidence="3" id="KW-0645">Protease</keyword>
<keyword evidence="14" id="KW-1185">Reference proteome</keyword>
<dbReference type="GO" id="GO:0005886">
    <property type="term" value="C:plasma membrane"/>
    <property type="evidence" value="ECO:0007669"/>
    <property type="project" value="TreeGrafter"/>
</dbReference>
<keyword evidence="5" id="KW-0732">Signal</keyword>
<dbReference type="GO" id="GO:0005902">
    <property type="term" value="C:microvillus"/>
    <property type="evidence" value="ECO:0007669"/>
    <property type="project" value="Ensembl"/>
</dbReference>
<dbReference type="SMART" id="SM00327">
    <property type="entry name" value="VWA"/>
    <property type="match status" value="1"/>
</dbReference>
<dbReference type="Ensembl" id="ENSABRT00000032212.1">
    <property type="protein sequence ID" value="ENSABRP00000022968.1"/>
    <property type="gene ID" value="ENSABRG00000018789.1"/>
</dbReference>
<dbReference type="InterPro" id="IPR013783">
    <property type="entry name" value="Ig-like_fold"/>
</dbReference>
<dbReference type="InterPro" id="IPR051266">
    <property type="entry name" value="CLCR"/>
</dbReference>
<proteinExistence type="inferred from homology"/>
<name>A0A8B9IB34_9AVES</name>
<evidence type="ECO:0000256" key="9">
    <source>
        <dbReference type="ARBA" id="ARBA00023180"/>
    </source>
</evidence>
<dbReference type="PANTHER" id="PTHR10579">
    <property type="entry name" value="CALCIUM-ACTIVATED CHLORIDE CHANNEL REGULATOR"/>
    <property type="match status" value="1"/>
</dbReference>
<dbReference type="GO" id="GO:0046872">
    <property type="term" value="F:metal ion binding"/>
    <property type="evidence" value="ECO:0007669"/>
    <property type="project" value="UniProtKB-KW"/>
</dbReference>
<dbReference type="NCBIfam" id="TIGR00868">
    <property type="entry name" value="hCaCC"/>
    <property type="match status" value="1"/>
</dbReference>
<accession>A0A8B9IB34</accession>
<sequence>MLSVETGQIMGVFRSFIFLLSFQLLYVANGSMVWLNQTGYEDLVVAINPSVPEDANIILNTKRMIKDASNYLFEATKHRFFFKSVKIIIPKTWKKNGNYSRLKTESYNKADVIIADPFLKYGDDPYTLQYGGCKEKGRYIHFTPNFLLNDGLVNIYGERGRVLVHEWAHLRWGVFDEYNTDAPFYVSINSEKASVEATRCSAGVIGKPVLQSCSGSKCEERDCKYDGQLYEAGCKFVADKNQNHTSSIMYMQSLPSVVAFCDKNTHNGEAPNMQNKMCNYKSTWEVIMESEDFINSSVVNGSAPPFETTFSLLQTQDRAVSLVLDVSGSMASYSRIEHLYKAAEVFLLQIIEVGSWVGIVTFQSSASIQSRLQQITSDAVRQNLVKNLPTIASGGTNICAGVRTGLQVKYNVEISPGSVTYGSEIVLLTDGEDSGMAACLNEVKQSGAIIHTIALGKAAAKELEEFSTITGNFSKFLPSKLIEAFSAITSGSGDISQQSIQLESKQIDIKSYEWINSTVTIDETVGNDTFFVIAWSATKPFFFLKDPKGKEYGSSDFTLDNLNSNAARLGINGTAEVGDWHYYIKNEGTTTQNISITVTSRAASSVVPPVNVAAYMKKANIAPNPVVVYAEVSQGFLPVLGATVIATVEKDGVAPVSLQLLDNGAGADTVKNDGVYSRYFTSLKSGGRYSLKVSAQGRNTTVRLGLRPNRALYVPGYIENGKVQMNVPRPEIADEDIQAKLGSFSRTSTASLVLDNIPTVGFPPCKVTDLDALIENETVVLSWTAPGDDMDVGKAVQYIIKSSDNLLVLKDEFDNATSVNSSDLTPQEAGSKETFKFKPENLRIENGTIIYIAVRAVDNENLTSDMSNIAKATWYIPPKASEPSDGGGSGGGGSVGLLCLALPRKETIKSRYSKAYKSALTLGGLIDQTLPPLPRKGEVSPHFLKERGECQGCQYAIEGSTFLSGW</sequence>
<dbReference type="Pfam" id="PF00092">
    <property type="entry name" value="VWA"/>
    <property type="match status" value="1"/>
</dbReference>
<dbReference type="NCBIfam" id="NF041940">
    <property type="entry name" value="choice_anch_X"/>
    <property type="match status" value="1"/>
</dbReference>
<evidence type="ECO:0000256" key="1">
    <source>
        <dbReference type="ARBA" id="ARBA00006398"/>
    </source>
</evidence>
<dbReference type="AlphaFoldDB" id="A0A8B9IB34"/>
<evidence type="ECO:0000256" key="2">
    <source>
        <dbReference type="ARBA" id="ARBA00022448"/>
    </source>
</evidence>
<evidence type="ECO:0000256" key="11">
    <source>
        <dbReference type="SAM" id="Phobius"/>
    </source>
</evidence>
<comment type="similarity">
    <text evidence="1">Belongs to the CLCR family.</text>
</comment>
<evidence type="ECO:0000256" key="8">
    <source>
        <dbReference type="ARBA" id="ARBA00023049"/>
    </source>
</evidence>
<evidence type="ECO:0000256" key="6">
    <source>
        <dbReference type="ARBA" id="ARBA00022801"/>
    </source>
</evidence>
<keyword evidence="10" id="KW-0868">Chloride</keyword>
<reference evidence="13" key="2">
    <citation type="submission" date="2025-09" db="UniProtKB">
        <authorList>
            <consortium name="Ensembl"/>
        </authorList>
    </citation>
    <scope>IDENTIFICATION</scope>
</reference>
<dbReference type="PANTHER" id="PTHR10579:SF172">
    <property type="entry name" value="CALCIUM-ACTIVATED CHLORIDE CHANNEL REGULATOR 4 PRECURSOR-RELATED"/>
    <property type="match status" value="1"/>
</dbReference>
<keyword evidence="8" id="KW-0482">Metalloprotease</keyword>
<reference evidence="13" key="1">
    <citation type="submission" date="2025-08" db="UniProtKB">
        <authorList>
            <consortium name="Ensembl"/>
        </authorList>
    </citation>
    <scope>IDENTIFICATION</scope>
</reference>
<dbReference type="InterPro" id="IPR036465">
    <property type="entry name" value="vWFA_dom_sf"/>
</dbReference>
<dbReference type="GO" id="GO:0030141">
    <property type="term" value="C:secretory granule"/>
    <property type="evidence" value="ECO:0007669"/>
    <property type="project" value="Ensembl"/>
</dbReference>
<dbReference type="FunFam" id="2.60.40.10:FF:001134">
    <property type="entry name" value="Calcium-activated chloride channel regulator 1"/>
    <property type="match status" value="1"/>
</dbReference>
<dbReference type="InterPro" id="IPR004727">
    <property type="entry name" value="CLCA_chordata"/>
</dbReference>
<keyword evidence="6" id="KW-0378">Hydrolase</keyword>
<dbReference type="GeneTree" id="ENSGT00940000154682"/>
<keyword evidence="9" id="KW-0325">Glycoprotein</keyword>
<dbReference type="InterPro" id="IPR002035">
    <property type="entry name" value="VWF_A"/>
</dbReference>
<evidence type="ECO:0000256" key="4">
    <source>
        <dbReference type="ARBA" id="ARBA00022723"/>
    </source>
</evidence>
<dbReference type="GO" id="GO:0008237">
    <property type="term" value="F:metallopeptidase activity"/>
    <property type="evidence" value="ECO:0007669"/>
    <property type="project" value="UniProtKB-KW"/>
</dbReference>
<keyword evidence="11" id="KW-1133">Transmembrane helix</keyword>
<organism evidence="13 14">
    <name type="scientific">Anser brachyrhynchus</name>
    <name type="common">Pink-footed goose</name>
    <dbReference type="NCBI Taxonomy" id="132585"/>
    <lineage>
        <taxon>Eukaryota</taxon>
        <taxon>Metazoa</taxon>
        <taxon>Chordata</taxon>
        <taxon>Craniata</taxon>
        <taxon>Vertebrata</taxon>
        <taxon>Euteleostomi</taxon>
        <taxon>Archelosauria</taxon>
        <taxon>Archosauria</taxon>
        <taxon>Dinosauria</taxon>
        <taxon>Saurischia</taxon>
        <taxon>Theropoda</taxon>
        <taxon>Coelurosauria</taxon>
        <taxon>Aves</taxon>
        <taxon>Neognathae</taxon>
        <taxon>Galloanserae</taxon>
        <taxon>Anseriformes</taxon>
        <taxon>Anatidae</taxon>
        <taxon>Anserinae</taxon>
        <taxon>Anser</taxon>
    </lineage>
</organism>
<dbReference type="CDD" id="cd00198">
    <property type="entry name" value="vWFA"/>
    <property type="match status" value="1"/>
</dbReference>
<evidence type="ECO:0000256" key="10">
    <source>
        <dbReference type="ARBA" id="ARBA00023214"/>
    </source>
</evidence>
<dbReference type="InterPro" id="IPR013642">
    <property type="entry name" value="CLCA_N"/>
</dbReference>
<dbReference type="Pfam" id="PF08434">
    <property type="entry name" value="CLCA"/>
    <property type="match status" value="1"/>
</dbReference>
<keyword evidence="7" id="KW-0862">Zinc</keyword>
<keyword evidence="2" id="KW-0813">Transport</keyword>
<protein>
    <submittedName>
        <fullName evidence="13">Chloride channel accessory 1</fullName>
    </submittedName>
</protein>
<evidence type="ECO:0000259" key="12">
    <source>
        <dbReference type="PROSITE" id="PS50234"/>
    </source>
</evidence>
<evidence type="ECO:0000256" key="5">
    <source>
        <dbReference type="ARBA" id="ARBA00022729"/>
    </source>
</evidence>
<feature type="domain" description="VWFA" evidence="12">
    <location>
        <begin position="319"/>
        <end position="500"/>
    </location>
</feature>
<dbReference type="SUPFAM" id="SSF53300">
    <property type="entry name" value="vWA-like"/>
    <property type="match status" value="1"/>
</dbReference>
<evidence type="ECO:0000256" key="7">
    <source>
        <dbReference type="ARBA" id="ARBA00022833"/>
    </source>
</evidence>
<evidence type="ECO:0000313" key="13">
    <source>
        <dbReference type="Ensembl" id="ENSABRP00000022968.1"/>
    </source>
</evidence>
<evidence type="ECO:0000313" key="14">
    <source>
        <dbReference type="Proteomes" id="UP000694426"/>
    </source>
</evidence>
<dbReference type="Gene3D" id="2.60.40.10">
    <property type="entry name" value="Immunoglobulins"/>
    <property type="match status" value="1"/>
</dbReference>
<dbReference type="PROSITE" id="PS50234">
    <property type="entry name" value="VWFA"/>
    <property type="match status" value="1"/>
</dbReference>
<dbReference type="GO" id="GO:0005229">
    <property type="term" value="F:intracellularly calcium-gated chloride channel activity"/>
    <property type="evidence" value="ECO:0007669"/>
    <property type="project" value="InterPro"/>
</dbReference>
<keyword evidence="4" id="KW-0479">Metal-binding</keyword>
<dbReference type="Gene3D" id="3.40.50.410">
    <property type="entry name" value="von Willebrand factor, type A domain"/>
    <property type="match status" value="1"/>
</dbReference>
<keyword evidence="11" id="KW-0472">Membrane</keyword>